<dbReference type="Pfam" id="PF00931">
    <property type="entry name" value="NB-ARC"/>
    <property type="match status" value="1"/>
</dbReference>
<dbReference type="InterPro" id="IPR055414">
    <property type="entry name" value="LRR_R13L4/SHOC2-like"/>
</dbReference>
<accession>A0A835E8Z9</accession>
<dbReference type="InterPro" id="IPR027417">
    <property type="entry name" value="P-loop_NTPase"/>
</dbReference>
<dbReference type="CDD" id="cd14798">
    <property type="entry name" value="RX-CC_like"/>
    <property type="match status" value="1"/>
</dbReference>
<dbReference type="SUPFAM" id="SSF52058">
    <property type="entry name" value="L domain-like"/>
    <property type="match status" value="1"/>
</dbReference>
<evidence type="ECO:0000256" key="3">
    <source>
        <dbReference type="ARBA" id="ARBA00022737"/>
    </source>
</evidence>
<dbReference type="InterPro" id="IPR036388">
    <property type="entry name" value="WH-like_DNA-bd_sf"/>
</dbReference>
<feature type="domain" description="Disease resistance R13L4/SHOC-2-like LRR" evidence="10">
    <location>
        <begin position="502"/>
        <end position="617"/>
    </location>
</feature>
<feature type="domain" description="Disease resistance N-terminal" evidence="8">
    <location>
        <begin position="11"/>
        <end position="98"/>
    </location>
</feature>
<dbReference type="Pfam" id="PF23598">
    <property type="entry name" value="LRR_14"/>
    <property type="match status" value="2"/>
</dbReference>
<dbReference type="InterPro" id="IPR002182">
    <property type="entry name" value="NB-ARC"/>
</dbReference>
<dbReference type="GO" id="GO:0098542">
    <property type="term" value="P:defense response to other organism"/>
    <property type="evidence" value="ECO:0007669"/>
    <property type="project" value="TreeGrafter"/>
</dbReference>
<evidence type="ECO:0000256" key="4">
    <source>
        <dbReference type="ARBA" id="ARBA00022741"/>
    </source>
</evidence>
<dbReference type="InterPro" id="IPR042197">
    <property type="entry name" value="Apaf_helical"/>
</dbReference>
<gene>
    <name evidence="11" type="ORF">HU200_048821</name>
</gene>
<dbReference type="PANTHER" id="PTHR23155">
    <property type="entry name" value="DISEASE RESISTANCE PROTEIN RP"/>
    <property type="match status" value="1"/>
</dbReference>
<dbReference type="PANTHER" id="PTHR23155:SF934">
    <property type="entry name" value="OS11G0604900 PROTEIN"/>
    <property type="match status" value="1"/>
</dbReference>
<dbReference type="Gene3D" id="3.80.10.10">
    <property type="entry name" value="Ribonuclease Inhibitor"/>
    <property type="match status" value="1"/>
</dbReference>
<evidence type="ECO:0000256" key="6">
    <source>
        <dbReference type="ARBA" id="ARBA00023054"/>
    </source>
</evidence>
<evidence type="ECO:0000313" key="11">
    <source>
        <dbReference type="EMBL" id="KAF8673267.1"/>
    </source>
</evidence>
<keyword evidence="4" id="KW-0547">Nucleotide-binding</keyword>
<dbReference type="GO" id="GO:0043531">
    <property type="term" value="F:ADP binding"/>
    <property type="evidence" value="ECO:0007669"/>
    <property type="project" value="InterPro"/>
</dbReference>
<evidence type="ECO:0000256" key="1">
    <source>
        <dbReference type="ARBA" id="ARBA00008894"/>
    </source>
</evidence>
<comment type="similarity">
    <text evidence="1">Belongs to the disease resistance NB-LRR family.</text>
</comment>
<dbReference type="Proteomes" id="UP000636709">
    <property type="component" value="Unassembled WGS sequence"/>
</dbReference>
<dbReference type="SUPFAM" id="SSF52540">
    <property type="entry name" value="P-loop containing nucleoside triphosphate hydrolases"/>
    <property type="match status" value="1"/>
</dbReference>
<dbReference type="EMBL" id="JACEFO010002208">
    <property type="protein sequence ID" value="KAF8673267.1"/>
    <property type="molecule type" value="Genomic_DNA"/>
</dbReference>
<name>A0A835E8Z9_9POAL</name>
<dbReference type="Pfam" id="PF23559">
    <property type="entry name" value="WHD_DRP"/>
    <property type="match status" value="1"/>
</dbReference>
<evidence type="ECO:0000259" key="9">
    <source>
        <dbReference type="Pfam" id="PF23559"/>
    </source>
</evidence>
<keyword evidence="12" id="KW-1185">Reference proteome</keyword>
<keyword evidence="2" id="KW-0433">Leucine-rich repeat</keyword>
<evidence type="ECO:0000259" key="10">
    <source>
        <dbReference type="Pfam" id="PF23598"/>
    </source>
</evidence>
<dbReference type="InterPro" id="IPR032675">
    <property type="entry name" value="LRR_dom_sf"/>
</dbReference>
<protein>
    <submittedName>
        <fullName evidence="11">Uncharacterized protein</fullName>
    </submittedName>
</protein>
<reference evidence="11" key="1">
    <citation type="submission" date="2020-07" db="EMBL/GenBank/DDBJ databases">
        <title>Genome sequence and genetic diversity analysis of an under-domesticated orphan crop, white fonio (Digitaria exilis).</title>
        <authorList>
            <person name="Bennetzen J.L."/>
            <person name="Chen S."/>
            <person name="Ma X."/>
            <person name="Wang X."/>
            <person name="Yssel A.E.J."/>
            <person name="Chaluvadi S.R."/>
            <person name="Johnson M."/>
            <person name="Gangashetty P."/>
            <person name="Hamidou F."/>
            <person name="Sanogo M.D."/>
            <person name="Zwaenepoel A."/>
            <person name="Wallace J."/>
            <person name="Van De Peer Y."/>
            <person name="Van Deynze A."/>
        </authorList>
    </citation>
    <scope>NUCLEOTIDE SEQUENCE</scope>
    <source>
        <tissue evidence="11">Leaves</tissue>
    </source>
</reference>
<evidence type="ECO:0000256" key="2">
    <source>
        <dbReference type="ARBA" id="ARBA00022614"/>
    </source>
</evidence>
<keyword evidence="5" id="KW-0611">Plant defense</keyword>
<evidence type="ECO:0000259" key="8">
    <source>
        <dbReference type="Pfam" id="PF18052"/>
    </source>
</evidence>
<dbReference type="InterPro" id="IPR041118">
    <property type="entry name" value="Rx_N"/>
</dbReference>
<feature type="domain" description="Disease resistance protein winged helix" evidence="9">
    <location>
        <begin position="440"/>
        <end position="479"/>
    </location>
</feature>
<dbReference type="Gene3D" id="1.20.5.4130">
    <property type="match status" value="1"/>
</dbReference>
<comment type="caution">
    <text evidence="11">The sequence shown here is derived from an EMBL/GenBank/DDBJ whole genome shotgun (WGS) entry which is preliminary data.</text>
</comment>
<organism evidence="11 12">
    <name type="scientific">Digitaria exilis</name>
    <dbReference type="NCBI Taxonomy" id="1010633"/>
    <lineage>
        <taxon>Eukaryota</taxon>
        <taxon>Viridiplantae</taxon>
        <taxon>Streptophyta</taxon>
        <taxon>Embryophyta</taxon>
        <taxon>Tracheophyta</taxon>
        <taxon>Spermatophyta</taxon>
        <taxon>Magnoliopsida</taxon>
        <taxon>Liliopsida</taxon>
        <taxon>Poales</taxon>
        <taxon>Poaceae</taxon>
        <taxon>PACMAD clade</taxon>
        <taxon>Panicoideae</taxon>
        <taxon>Panicodae</taxon>
        <taxon>Paniceae</taxon>
        <taxon>Anthephorinae</taxon>
        <taxon>Digitaria</taxon>
    </lineage>
</organism>
<proteinExistence type="inferred from homology"/>
<evidence type="ECO:0000256" key="5">
    <source>
        <dbReference type="ARBA" id="ARBA00022821"/>
    </source>
</evidence>
<evidence type="ECO:0000259" key="7">
    <source>
        <dbReference type="Pfam" id="PF00931"/>
    </source>
</evidence>
<dbReference type="PRINTS" id="PR00364">
    <property type="entry name" value="DISEASERSIST"/>
</dbReference>
<feature type="domain" description="NB-ARC" evidence="7">
    <location>
        <begin position="148"/>
        <end position="321"/>
    </location>
</feature>
<dbReference type="Pfam" id="PF18052">
    <property type="entry name" value="Rx_N"/>
    <property type="match status" value="1"/>
</dbReference>
<dbReference type="OrthoDB" id="6161812at2759"/>
<dbReference type="InterPro" id="IPR044974">
    <property type="entry name" value="Disease_R_plants"/>
</dbReference>
<dbReference type="InterPro" id="IPR058922">
    <property type="entry name" value="WHD_DRP"/>
</dbReference>
<keyword evidence="3" id="KW-0677">Repeat</keyword>
<sequence length="911" mass="101145">MDLVFGASNDAVESLVSKLGSLLAQEYTLIGSVRDDIQYINDELASMQAFLNRLKQEAKHDEQRQDWMKQVREVAYDIEDCVDNAGHRLSRESRGSGKLASLRRAWYLLTTLYARHCIATEISNLKVRAQHVTPPPQLIGTVAPVGIEDAKEELKPWFMEANKLRFLVIVGFGGLGKTTLAMALYRAYGDEFDCRASVLASQKFHLLTVLRSLIKQFHNQQAGASQNDIEGIEERGLEDLRKQLSDQLKEKRYHILIDDIWSVSAWESIRDSFPRSRKGGRIVATTRFKSVAEACRRQKGDVHELKPLNDGNSYKLFRQIISTAPSVPTDGARALLKKCGGLPLAIILVAGLVSSKLRLTSSRQQGGTYELKPYHDGTSYKVSRQIMSDPNVPTDVARGLLKKYVEENPDIISTAPNVPADVARGLLKNKFQVGNNISEQLEVAEDCFNELISRNLIRAVNSSSNGKVKSCQVHDMVLDYIVVKSSDENFITVVGGHWHTPFPSYKVLDLESCKDLSLKNHLEIICGMHQLKYLSLRGTDIESTPKEIGRLEYLQVLDIRETNIFELPQSVEKLQHMVHLLAGSKSKRMGLTLTEGITKMMDLQTLSGVEICGSSANNAANSGINKEAESAQARAMITRTKDVDDYSVDKQCKNYLRCNAASSGLDKGLRGLENLTNLKKLTVYRLRAFTERDNILLLSAIEHLSSCSLKFLGVDDDFTGFLDSSLNASQAPPEHLHTLGLTGMLSQVPDWISSLHNLEKLTLSLTSLKESTLMVLSELPELFSLIFTLDSTKKKPSVLQILHKNAMESGGEIFVVDGGFEKLKLLRFAAPMLPPLSFLEGAMPMLESLELRFITVEGISGLENLSSLRQVLLTVSNQAPGVAKAKVSEIKALASMNPKQPSVVVDEYNEI</sequence>
<dbReference type="InterPro" id="IPR038005">
    <property type="entry name" value="RX-like_CC"/>
</dbReference>
<keyword evidence="6" id="KW-0175">Coiled coil</keyword>
<dbReference type="Gene3D" id="1.10.8.430">
    <property type="entry name" value="Helical domain of apoptotic protease-activating factors"/>
    <property type="match status" value="1"/>
</dbReference>
<feature type="domain" description="Disease resistance R13L4/SHOC-2-like LRR" evidence="10">
    <location>
        <begin position="669"/>
        <end position="902"/>
    </location>
</feature>
<dbReference type="Gene3D" id="1.10.10.10">
    <property type="entry name" value="Winged helix-like DNA-binding domain superfamily/Winged helix DNA-binding domain"/>
    <property type="match status" value="1"/>
</dbReference>
<dbReference type="Gene3D" id="3.40.50.300">
    <property type="entry name" value="P-loop containing nucleotide triphosphate hydrolases"/>
    <property type="match status" value="1"/>
</dbReference>
<dbReference type="AlphaFoldDB" id="A0A835E8Z9"/>
<evidence type="ECO:0000313" key="12">
    <source>
        <dbReference type="Proteomes" id="UP000636709"/>
    </source>
</evidence>